<protein>
    <submittedName>
        <fullName evidence="1">Uncharacterized protein</fullName>
    </submittedName>
</protein>
<dbReference type="EMBL" id="JASPKY010000022">
    <property type="protein sequence ID" value="KAK9752261.1"/>
    <property type="molecule type" value="Genomic_DNA"/>
</dbReference>
<dbReference type="AlphaFoldDB" id="A0AAW1N0J0"/>
<organism evidence="1 2">
    <name type="scientific">Popillia japonica</name>
    <name type="common">Japanese beetle</name>
    <dbReference type="NCBI Taxonomy" id="7064"/>
    <lineage>
        <taxon>Eukaryota</taxon>
        <taxon>Metazoa</taxon>
        <taxon>Ecdysozoa</taxon>
        <taxon>Arthropoda</taxon>
        <taxon>Hexapoda</taxon>
        <taxon>Insecta</taxon>
        <taxon>Pterygota</taxon>
        <taxon>Neoptera</taxon>
        <taxon>Endopterygota</taxon>
        <taxon>Coleoptera</taxon>
        <taxon>Polyphaga</taxon>
        <taxon>Scarabaeiformia</taxon>
        <taxon>Scarabaeidae</taxon>
        <taxon>Rutelinae</taxon>
        <taxon>Popillia</taxon>
    </lineage>
</organism>
<evidence type="ECO:0000313" key="2">
    <source>
        <dbReference type="Proteomes" id="UP001458880"/>
    </source>
</evidence>
<proteinExistence type="predicted"/>
<name>A0AAW1N0J0_POPJA</name>
<comment type="caution">
    <text evidence="1">The sequence shown here is derived from an EMBL/GenBank/DDBJ whole genome shotgun (WGS) entry which is preliminary data.</text>
</comment>
<keyword evidence="2" id="KW-1185">Reference proteome</keyword>
<gene>
    <name evidence="1" type="ORF">QE152_g4398</name>
</gene>
<sequence length="80" mass="8511">MLERWVDEDGGGGAAIGFSPFTPAYSVWVDEDGGGGAAIGFSPFTPAYSVIKRWVGGLLEKTRLRTRAEESSYLAVVGVK</sequence>
<accession>A0AAW1N0J0</accession>
<evidence type="ECO:0000313" key="1">
    <source>
        <dbReference type="EMBL" id="KAK9752261.1"/>
    </source>
</evidence>
<dbReference type="Proteomes" id="UP001458880">
    <property type="component" value="Unassembled WGS sequence"/>
</dbReference>
<reference evidence="1 2" key="1">
    <citation type="journal article" date="2024" name="BMC Genomics">
        <title>De novo assembly and annotation of Popillia japonica's genome with initial clues to its potential as an invasive pest.</title>
        <authorList>
            <person name="Cucini C."/>
            <person name="Boschi S."/>
            <person name="Funari R."/>
            <person name="Cardaioli E."/>
            <person name="Iannotti N."/>
            <person name="Marturano G."/>
            <person name="Paoli F."/>
            <person name="Bruttini M."/>
            <person name="Carapelli A."/>
            <person name="Frati F."/>
            <person name="Nardi F."/>
        </authorList>
    </citation>
    <scope>NUCLEOTIDE SEQUENCE [LARGE SCALE GENOMIC DNA]</scope>
    <source>
        <strain evidence="1">DMR45628</strain>
    </source>
</reference>